<dbReference type="Pfam" id="PF00087">
    <property type="entry name" value="Toxin_TOLIP"/>
    <property type="match status" value="1"/>
</dbReference>
<protein>
    <recommendedName>
        <fullName evidence="2">Snake toxin/toxin-like domain-containing protein</fullName>
    </recommendedName>
</protein>
<dbReference type="InterPro" id="IPR035076">
    <property type="entry name" value="Toxin/TOLIP"/>
</dbReference>
<accession>A0AAY4EW92</accession>
<reference evidence="3" key="2">
    <citation type="submission" date="2025-08" db="UniProtKB">
        <authorList>
            <consortium name="Ensembl"/>
        </authorList>
    </citation>
    <scope>IDENTIFICATION</scope>
</reference>
<dbReference type="GeneID" id="114788842"/>
<dbReference type="GeneTree" id="ENSGT01030000234918"/>
<dbReference type="Proteomes" id="UP000694580">
    <property type="component" value="Chromosome 4"/>
</dbReference>
<sequence>MKLVVIALIVVLVVTVGEALVCNRCVPAKAGQRCAVTQETCSASKDTCISARFLTPPYGYFQRCISKVDCMLLQNNSYMKIKCCQKDLCNVPV</sequence>
<evidence type="ECO:0000256" key="1">
    <source>
        <dbReference type="SAM" id="SignalP"/>
    </source>
</evidence>
<keyword evidence="1" id="KW-0732">Signal</keyword>
<reference evidence="3 4" key="1">
    <citation type="submission" date="2020-06" db="EMBL/GenBank/DDBJ databases">
        <authorList>
            <consortium name="Wellcome Sanger Institute Data Sharing"/>
        </authorList>
    </citation>
    <scope>NUCLEOTIDE SEQUENCE [LARGE SCALE GENOMIC DNA]</scope>
</reference>
<feature type="domain" description="Snake toxin/toxin-like" evidence="2">
    <location>
        <begin position="20"/>
        <end position="90"/>
    </location>
</feature>
<feature type="chain" id="PRO_5044276142" description="Snake toxin/toxin-like domain-containing protein" evidence="1">
    <location>
        <begin position="20"/>
        <end position="93"/>
    </location>
</feature>
<dbReference type="InterPro" id="IPR045860">
    <property type="entry name" value="Snake_toxin-like_sf"/>
</dbReference>
<evidence type="ECO:0000259" key="2">
    <source>
        <dbReference type="Pfam" id="PF00087"/>
    </source>
</evidence>
<evidence type="ECO:0000313" key="4">
    <source>
        <dbReference type="Proteomes" id="UP000694580"/>
    </source>
</evidence>
<dbReference type="CDD" id="cd23611">
    <property type="entry name" value="TFP_LU_ECD_THFP5"/>
    <property type="match status" value="1"/>
</dbReference>
<dbReference type="SUPFAM" id="SSF57302">
    <property type="entry name" value="Snake toxin-like"/>
    <property type="match status" value="1"/>
</dbReference>
<evidence type="ECO:0000313" key="3">
    <source>
        <dbReference type="Ensembl" id="ENSDCDP00010061972.1"/>
    </source>
</evidence>
<dbReference type="RefSeq" id="XP_028833601.1">
    <property type="nucleotide sequence ID" value="XM_028977768.1"/>
</dbReference>
<dbReference type="AlphaFoldDB" id="A0AAY4EW92"/>
<feature type="signal peptide" evidence="1">
    <location>
        <begin position="1"/>
        <end position="19"/>
    </location>
</feature>
<reference evidence="3" key="3">
    <citation type="submission" date="2025-09" db="UniProtKB">
        <authorList>
            <consortium name="Ensembl"/>
        </authorList>
    </citation>
    <scope>IDENTIFICATION</scope>
</reference>
<gene>
    <name evidence="3" type="primary">LOC114788842</name>
</gene>
<organism evidence="3 4">
    <name type="scientific">Denticeps clupeoides</name>
    <name type="common">denticle herring</name>
    <dbReference type="NCBI Taxonomy" id="299321"/>
    <lineage>
        <taxon>Eukaryota</taxon>
        <taxon>Metazoa</taxon>
        <taxon>Chordata</taxon>
        <taxon>Craniata</taxon>
        <taxon>Vertebrata</taxon>
        <taxon>Euteleostomi</taxon>
        <taxon>Actinopterygii</taxon>
        <taxon>Neopterygii</taxon>
        <taxon>Teleostei</taxon>
        <taxon>Clupei</taxon>
        <taxon>Clupeiformes</taxon>
        <taxon>Denticipitoidei</taxon>
        <taxon>Denticipitidae</taxon>
        <taxon>Denticeps</taxon>
    </lineage>
</organism>
<name>A0AAY4EW92_9TELE</name>
<keyword evidence="4" id="KW-1185">Reference proteome</keyword>
<dbReference type="Gene3D" id="2.10.60.10">
    <property type="entry name" value="CD59"/>
    <property type="match status" value="1"/>
</dbReference>
<dbReference type="Ensembl" id="ENSDCDT00010072754.1">
    <property type="protein sequence ID" value="ENSDCDP00010061972.1"/>
    <property type="gene ID" value="ENSDCDG00010034110.1"/>
</dbReference>
<proteinExistence type="predicted"/>